<organism evidence="7 8">
    <name type="scientific">Calocera cornea HHB12733</name>
    <dbReference type="NCBI Taxonomy" id="1353952"/>
    <lineage>
        <taxon>Eukaryota</taxon>
        <taxon>Fungi</taxon>
        <taxon>Dikarya</taxon>
        <taxon>Basidiomycota</taxon>
        <taxon>Agaricomycotina</taxon>
        <taxon>Dacrymycetes</taxon>
        <taxon>Dacrymycetales</taxon>
        <taxon>Dacrymycetaceae</taxon>
        <taxon>Calocera</taxon>
    </lineage>
</organism>
<keyword evidence="4" id="KW-0963">Cytoplasm</keyword>
<evidence type="ECO:0000256" key="4">
    <source>
        <dbReference type="ARBA" id="ARBA00022490"/>
    </source>
</evidence>
<dbReference type="FunCoup" id="A0A165DPB5">
    <property type="interactions" value="6"/>
</dbReference>
<evidence type="ECO:0000256" key="5">
    <source>
        <dbReference type="ARBA" id="ARBA00022694"/>
    </source>
</evidence>
<dbReference type="PANTHER" id="PTHR31283">
    <property type="entry name" value="EKC/KEOPS COMPLEX SUBUNIT PCC1 FAMILY MEMBER"/>
    <property type="match status" value="1"/>
</dbReference>
<dbReference type="InParanoid" id="A0A165DPB5"/>
<dbReference type="GO" id="GO:0005634">
    <property type="term" value="C:nucleus"/>
    <property type="evidence" value="ECO:0007669"/>
    <property type="project" value="UniProtKB-SubCell"/>
</dbReference>
<comment type="subcellular location">
    <subcellularLocation>
        <location evidence="2">Cytoplasm</location>
    </subcellularLocation>
    <subcellularLocation>
        <location evidence="1">Nucleus</location>
    </subcellularLocation>
</comment>
<protein>
    <submittedName>
        <fullName evidence="7">Transcription factor Pcc1</fullName>
    </submittedName>
</protein>
<evidence type="ECO:0000313" key="8">
    <source>
        <dbReference type="Proteomes" id="UP000076842"/>
    </source>
</evidence>
<evidence type="ECO:0000256" key="1">
    <source>
        <dbReference type="ARBA" id="ARBA00004123"/>
    </source>
</evidence>
<name>A0A165DPB5_9BASI</name>
<evidence type="ECO:0000313" key="7">
    <source>
        <dbReference type="EMBL" id="KZT53241.1"/>
    </source>
</evidence>
<dbReference type="AlphaFoldDB" id="A0A165DPB5"/>
<dbReference type="FunFam" id="3.30.310.50:FF:000005">
    <property type="entry name" value="L antigen family member 3"/>
    <property type="match status" value="1"/>
</dbReference>
<proteinExistence type="inferred from homology"/>
<dbReference type="EMBL" id="KV424042">
    <property type="protein sequence ID" value="KZT53241.1"/>
    <property type="molecule type" value="Genomic_DNA"/>
</dbReference>
<dbReference type="GO" id="GO:0000408">
    <property type="term" value="C:EKC/KEOPS complex"/>
    <property type="evidence" value="ECO:0007669"/>
    <property type="project" value="TreeGrafter"/>
</dbReference>
<dbReference type="PANTHER" id="PTHR31283:SF5">
    <property type="entry name" value="EKC_KEOPS COMPLEX SUBUNIT LAGE3"/>
    <property type="match status" value="1"/>
</dbReference>
<evidence type="ECO:0000256" key="3">
    <source>
        <dbReference type="ARBA" id="ARBA00007073"/>
    </source>
</evidence>
<reference evidence="7 8" key="1">
    <citation type="journal article" date="2016" name="Mol. Biol. Evol.">
        <title>Comparative Genomics of Early-Diverging Mushroom-Forming Fungi Provides Insights into the Origins of Lignocellulose Decay Capabilities.</title>
        <authorList>
            <person name="Nagy L.G."/>
            <person name="Riley R."/>
            <person name="Tritt A."/>
            <person name="Adam C."/>
            <person name="Daum C."/>
            <person name="Floudas D."/>
            <person name="Sun H."/>
            <person name="Yadav J.S."/>
            <person name="Pangilinan J."/>
            <person name="Larsson K.H."/>
            <person name="Matsuura K."/>
            <person name="Barry K."/>
            <person name="Labutti K."/>
            <person name="Kuo R."/>
            <person name="Ohm R.A."/>
            <person name="Bhattacharya S.S."/>
            <person name="Shirouzu T."/>
            <person name="Yoshinaga Y."/>
            <person name="Martin F.M."/>
            <person name="Grigoriev I.V."/>
            <person name="Hibbett D.S."/>
        </authorList>
    </citation>
    <scope>NUCLEOTIDE SEQUENCE [LARGE SCALE GENOMIC DNA]</scope>
    <source>
        <strain evidence="7 8">HHB12733</strain>
    </source>
</reference>
<evidence type="ECO:0000256" key="2">
    <source>
        <dbReference type="ARBA" id="ARBA00004496"/>
    </source>
</evidence>
<dbReference type="Pfam" id="PF09341">
    <property type="entry name" value="Pcc1"/>
    <property type="match status" value="1"/>
</dbReference>
<comment type="similarity">
    <text evidence="3">Belongs to the CTAG/PCC1 family.</text>
</comment>
<dbReference type="GO" id="GO:0070525">
    <property type="term" value="P:tRNA threonylcarbamoyladenosine metabolic process"/>
    <property type="evidence" value="ECO:0007669"/>
    <property type="project" value="TreeGrafter"/>
</dbReference>
<keyword evidence="8" id="KW-1185">Reference proteome</keyword>
<sequence length="85" mass="9399">IRIPFASAEHANIAQRVIDVDKELQPKVVRRILEVEGTELVATFTTLTVRLARLATNSFLENLDLVLRTLEAFAPEANATSESHG</sequence>
<dbReference type="GO" id="GO:0005737">
    <property type="term" value="C:cytoplasm"/>
    <property type="evidence" value="ECO:0007669"/>
    <property type="project" value="UniProtKB-SubCell"/>
</dbReference>
<keyword evidence="6" id="KW-0539">Nucleus</keyword>
<dbReference type="OrthoDB" id="10025739at2759"/>
<dbReference type="Gene3D" id="3.30.310.50">
    <property type="entry name" value="Alpha-D-phosphohexomutase, C-terminal domain"/>
    <property type="match status" value="1"/>
</dbReference>
<dbReference type="GO" id="GO:0008033">
    <property type="term" value="P:tRNA processing"/>
    <property type="evidence" value="ECO:0007669"/>
    <property type="project" value="UniProtKB-KW"/>
</dbReference>
<dbReference type="InterPro" id="IPR015419">
    <property type="entry name" value="CTAG/Pcc1"/>
</dbReference>
<gene>
    <name evidence="7" type="ORF">CALCODRAFT_474895</name>
</gene>
<dbReference type="Proteomes" id="UP000076842">
    <property type="component" value="Unassembled WGS sequence"/>
</dbReference>
<feature type="non-terminal residue" evidence="7">
    <location>
        <position position="1"/>
    </location>
</feature>
<accession>A0A165DPB5</accession>
<evidence type="ECO:0000256" key="6">
    <source>
        <dbReference type="ARBA" id="ARBA00023242"/>
    </source>
</evidence>
<keyword evidence="5" id="KW-0819">tRNA processing</keyword>